<feature type="domain" description="GH10" evidence="5">
    <location>
        <begin position="1"/>
        <end position="181"/>
    </location>
</feature>
<dbReference type="InterPro" id="IPR017853">
    <property type="entry name" value="GH"/>
</dbReference>
<comment type="similarity">
    <text evidence="1">Belongs to the glycosyl hydrolase 10 (cellulase F) family.</text>
</comment>
<dbReference type="SUPFAM" id="SSF51445">
    <property type="entry name" value="(Trans)glycosidases"/>
    <property type="match status" value="1"/>
</dbReference>
<evidence type="ECO:0000313" key="7">
    <source>
        <dbReference type="Proteomes" id="UP001151760"/>
    </source>
</evidence>
<sequence>MRRYSGQVIAWDVLNENLHFNFFESKLGEKAPSSFYTTARSLDRNAALFVNDFNTIESPGDGASSPDSYLWKLKQIWNGGYKGPLSIGLEGHFSNVNIPYMRSAIDKVASSGLSIWLTEVDVKPGPNQAAVLDQVLREAHAHPSVNGIVLWSAWSPQGCYRMCLTDNNFRNLPTGNAVDQIIKEFFGATIIATTDGNGFYETKIIHGDYEVTFEDSDLYISEKYTKSQRITHHFKVDASSSAEQSLHFNFKVLDEDLA</sequence>
<dbReference type="Gene3D" id="3.20.20.80">
    <property type="entry name" value="Glycosidases"/>
    <property type="match status" value="1"/>
</dbReference>
<evidence type="ECO:0000256" key="3">
    <source>
        <dbReference type="ARBA" id="ARBA00023277"/>
    </source>
</evidence>
<organism evidence="6 7">
    <name type="scientific">Tanacetum coccineum</name>
    <dbReference type="NCBI Taxonomy" id="301880"/>
    <lineage>
        <taxon>Eukaryota</taxon>
        <taxon>Viridiplantae</taxon>
        <taxon>Streptophyta</taxon>
        <taxon>Embryophyta</taxon>
        <taxon>Tracheophyta</taxon>
        <taxon>Spermatophyta</taxon>
        <taxon>Magnoliopsida</taxon>
        <taxon>eudicotyledons</taxon>
        <taxon>Gunneridae</taxon>
        <taxon>Pentapetalae</taxon>
        <taxon>asterids</taxon>
        <taxon>campanulids</taxon>
        <taxon>Asterales</taxon>
        <taxon>Asteraceae</taxon>
        <taxon>Asteroideae</taxon>
        <taxon>Anthemideae</taxon>
        <taxon>Anthemidinae</taxon>
        <taxon>Tanacetum</taxon>
    </lineage>
</organism>
<dbReference type="Proteomes" id="UP001151760">
    <property type="component" value="Unassembled WGS sequence"/>
</dbReference>
<dbReference type="PANTHER" id="PTHR31490">
    <property type="entry name" value="GLYCOSYL HYDROLASE"/>
    <property type="match status" value="1"/>
</dbReference>
<accession>A0ABQ5ALR4</accession>
<keyword evidence="2" id="KW-0378">Hydrolase</keyword>
<evidence type="ECO:0000313" key="6">
    <source>
        <dbReference type="EMBL" id="GJT02088.1"/>
    </source>
</evidence>
<dbReference type="EMBL" id="BQNB010012321">
    <property type="protein sequence ID" value="GJT02088.1"/>
    <property type="molecule type" value="Genomic_DNA"/>
</dbReference>
<reference evidence="6" key="1">
    <citation type="journal article" date="2022" name="Int. J. Mol. Sci.">
        <title>Draft Genome of Tanacetum Coccineum: Genomic Comparison of Closely Related Tanacetum-Family Plants.</title>
        <authorList>
            <person name="Yamashiro T."/>
            <person name="Shiraishi A."/>
            <person name="Nakayama K."/>
            <person name="Satake H."/>
        </authorList>
    </citation>
    <scope>NUCLEOTIDE SEQUENCE</scope>
</reference>
<dbReference type="Pfam" id="PF00331">
    <property type="entry name" value="Glyco_hydro_10"/>
    <property type="match status" value="1"/>
</dbReference>
<proteinExistence type="inferred from homology"/>
<reference evidence="6" key="2">
    <citation type="submission" date="2022-01" db="EMBL/GenBank/DDBJ databases">
        <authorList>
            <person name="Yamashiro T."/>
            <person name="Shiraishi A."/>
            <person name="Satake H."/>
            <person name="Nakayama K."/>
        </authorList>
    </citation>
    <scope>NUCLEOTIDE SEQUENCE</scope>
</reference>
<evidence type="ECO:0000256" key="2">
    <source>
        <dbReference type="ARBA" id="ARBA00022801"/>
    </source>
</evidence>
<evidence type="ECO:0000259" key="5">
    <source>
        <dbReference type="PROSITE" id="PS51760"/>
    </source>
</evidence>
<keyword evidence="4" id="KW-0624">Polysaccharide degradation</keyword>
<gene>
    <name evidence="6" type="ORF">Tco_0823257</name>
</gene>
<evidence type="ECO:0000256" key="4">
    <source>
        <dbReference type="ARBA" id="ARBA00023326"/>
    </source>
</evidence>
<evidence type="ECO:0000256" key="1">
    <source>
        <dbReference type="ARBA" id="ARBA00007495"/>
    </source>
</evidence>
<dbReference type="PANTHER" id="PTHR31490:SF2">
    <property type="entry name" value="GLYCOSYL HYDROLASE FAMILY 10 PROTEIN"/>
    <property type="match status" value="1"/>
</dbReference>
<keyword evidence="7" id="KW-1185">Reference proteome</keyword>
<name>A0ABQ5ALR4_9ASTR</name>
<keyword evidence="3" id="KW-0119">Carbohydrate metabolism</keyword>
<protein>
    <submittedName>
        <fullName evidence="6">Carbohydrate-binding, CenC-like protein</fullName>
    </submittedName>
</protein>
<dbReference type="InterPro" id="IPR044846">
    <property type="entry name" value="GH10"/>
</dbReference>
<dbReference type="PROSITE" id="PS51760">
    <property type="entry name" value="GH10_2"/>
    <property type="match status" value="1"/>
</dbReference>
<dbReference type="InterPro" id="IPR001000">
    <property type="entry name" value="GH10_dom"/>
</dbReference>
<comment type="caution">
    <text evidence="6">The sequence shown here is derived from an EMBL/GenBank/DDBJ whole genome shotgun (WGS) entry which is preliminary data.</text>
</comment>